<proteinExistence type="inferred from homology"/>
<dbReference type="SUPFAM" id="SSF54373">
    <property type="entry name" value="FAD-linked reductases, C-terminal domain"/>
    <property type="match status" value="1"/>
</dbReference>
<comment type="cofactor">
    <cofactor evidence="1 5">
        <name>FAD</name>
        <dbReference type="ChEBI" id="CHEBI:57692"/>
    </cofactor>
</comment>
<name>A0A1B0D329_PHLPP</name>
<dbReference type="Pfam" id="PF00732">
    <property type="entry name" value="GMC_oxred_N"/>
    <property type="match status" value="1"/>
</dbReference>
<evidence type="ECO:0000256" key="2">
    <source>
        <dbReference type="ARBA" id="ARBA00010790"/>
    </source>
</evidence>
<feature type="domain" description="Glucose-methanol-choline oxidoreductase C-terminal" evidence="7">
    <location>
        <begin position="366"/>
        <end position="501"/>
    </location>
</feature>
<dbReference type="InterPro" id="IPR012132">
    <property type="entry name" value="GMC_OxRdtase"/>
</dbReference>
<feature type="binding site" evidence="5">
    <location>
        <position position="183"/>
    </location>
    <ligand>
        <name>FAD</name>
        <dbReference type="ChEBI" id="CHEBI:57692"/>
    </ligand>
</feature>
<protein>
    <recommendedName>
        <fullName evidence="10">Glucose-methanol-choline oxidoreductase N-terminal domain-containing protein</fullName>
    </recommendedName>
</protein>
<dbReference type="PANTHER" id="PTHR11552">
    <property type="entry name" value="GLUCOSE-METHANOL-CHOLINE GMC OXIDOREDUCTASE"/>
    <property type="match status" value="1"/>
</dbReference>
<evidence type="ECO:0000256" key="5">
    <source>
        <dbReference type="PIRSR" id="PIRSR000137-2"/>
    </source>
</evidence>
<evidence type="ECO:0000259" key="6">
    <source>
        <dbReference type="Pfam" id="PF00732"/>
    </source>
</evidence>
<dbReference type="PIRSF" id="PIRSF000137">
    <property type="entry name" value="Alcohol_oxidase"/>
    <property type="match status" value="1"/>
</dbReference>
<dbReference type="InterPro" id="IPR007867">
    <property type="entry name" value="GMC_OxRtase_C"/>
</dbReference>
<dbReference type="EnsemblMetazoa" id="PPAI001752-RA">
    <property type="protein sequence ID" value="PPAI001752-PA"/>
    <property type="gene ID" value="PPAI001752"/>
</dbReference>
<dbReference type="SUPFAM" id="SSF51905">
    <property type="entry name" value="FAD/NAD(P)-binding domain"/>
    <property type="match status" value="1"/>
</dbReference>
<accession>A0A1B0D329</accession>
<dbReference type="EMBL" id="AJVK01010839">
    <property type="status" value="NOT_ANNOTATED_CDS"/>
    <property type="molecule type" value="Genomic_DNA"/>
</dbReference>
<evidence type="ECO:0000256" key="3">
    <source>
        <dbReference type="ARBA" id="ARBA00022630"/>
    </source>
</evidence>
<reference evidence="8" key="1">
    <citation type="submission" date="2022-08" db="UniProtKB">
        <authorList>
            <consortium name="EnsemblMetazoa"/>
        </authorList>
    </citation>
    <scope>IDENTIFICATION</scope>
    <source>
        <strain evidence="8">Israel</strain>
    </source>
</reference>
<feature type="binding site" evidence="5">
    <location>
        <position position="76"/>
    </location>
    <ligand>
        <name>FAD</name>
        <dbReference type="ChEBI" id="CHEBI:57692"/>
    </ligand>
</feature>
<comment type="similarity">
    <text evidence="2">Belongs to the GMC oxidoreductase family.</text>
</comment>
<evidence type="ECO:0000256" key="1">
    <source>
        <dbReference type="ARBA" id="ARBA00001974"/>
    </source>
</evidence>
<dbReference type="VEuPathDB" id="VectorBase:PPAI001752"/>
<evidence type="ECO:0008006" key="10">
    <source>
        <dbReference type="Google" id="ProtNLM"/>
    </source>
</evidence>
<dbReference type="Gene3D" id="3.30.560.10">
    <property type="entry name" value="Glucose Oxidase, domain 3"/>
    <property type="match status" value="1"/>
</dbReference>
<organism evidence="8 9">
    <name type="scientific">Phlebotomus papatasi</name>
    <name type="common">Sandfly</name>
    <dbReference type="NCBI Taxonomy" id="29031"/>
    <lineage>
        <taxon>Eukaryota</taxon>
        <taxon>Metazoa</taxon>
        <taxon>Ecdysozoa</taxon>
        <taxon>Arthropoda</taxon>
        <taxon>Hexapoda</taxon>
        <taxon>Insecta</taxon>
        <taxon>Pterygota</taxon>
        <taxon>Neoptera</taxon>
        <taxon>Endopterygota</taxon>
        <taxon>Diptera</taxon>
        <taxon>Nematocera</taxon>
        <taxon>Psychodoidea</taxon>
        <taxon>Psychodidae</taxon>
        <taxon>Phlebotomus</taxon>
        <taxon>Phlebotomus</taxon>
    </lineage>
</organism>
<feature type="domain" description="Glucose-methanol-choline oxidoreductase N-terminal" evidence="6">
    <location>
        <begin position="32"/>
        <end position="260"/>
    </location>
</feature>
<keyword evidence="9" id="KW-1185">Reference proteome</keyword>
<evidence type="ECO:0000256" key="4">
    <source>
        <dbReference type="ARBA" id="ARBA00022827"/>
    </source>
</evidence>
<dbReference type="InterPro" id="IPR000172">
    <property type="entry name" value="GMC_OxRdtase_N"/>
</dbReference>
<dbReference type="AlphaFoldDB" id="A0A1B0D329"/>
<dbReference type="Pfam" id="PF05199">
    <property type="entry name" value="GMC_oxred_C"/>
    <property type="match status" value="1"/>
</dbReference>
<dbReference type="Gene3D" id="3.50.50.60">
    <property type="entry name" value="FAD/NAD(P)-binding domain"/>
    <property type="match status" value="1"/>
</dbReference>
<dbReference type="GO" id="GO:0050660">
    <property type="term" value="F:flavin adenine dinucleotide binding"/>
    <property type="evidence" value="ECO:0007669"/>
    <property type="project" value="InterPro"/>
</dbReference>
<keyword evidence="4 5" id="KW-0274">FAD</keyword>
<evidence type="ECO:0000313" key="8">
    <source>
        <dbReference type="EnsemblMetazoa" id="PPAI001752-PA"/>
    </source>
</evidence>
<dbReference type="InterPro" id="IPR036188">
    <property type="entry name" value="FAD/NAD-bd_sf"/>
</dbReference>
<dbReference type="Proteomes" id="UP000092462">
    <property type="component" value="Unassembled WGS sequence"/>
</dbReference>
<evidence type="ECO:0000313" key="9">
    <source>
        <dbReference type="Proteomes" id="UP000092462"/>
    </source>
</evidence>
<dbReference type="VEuPathDB" id="VectorBase:PPAPM1_010105"/>
<keyword evidence="3" id="KW-0285">Flavoprotein</keyword>
<dbReference type="PANTHER" id="PTHR11552:SF147">
    <property type="entry name" value="CHOLINE DEHYDROGENASE, MITOCHONDRIAL"/>
    <property type="match status" value="1"/>
</dbReference>
<dbReference type="GO" id="GO:0016614">
    <property type="term" value="F:oxidoreductase activity, acting on CH-OH group of donors"/>
    <property type="evidence" value="ECO:0007669"/>
    <property type="project" value="InterPro"/>
</dbReference>
<evidence type="ECO:0000259" key="7">
    <source>
        <dbReference type="Pfam" id="PF05199"/>
    </source>
</evidence>
<sequence length="520" mass="57561">MTVGTGVGGSTVASGIESEDVLILEAGTEPSWLMNIPMLTPILQNGPYDWNFYTESQEKSAKGLKGRQIHFPLGKVVGGSHVLNMQIYMRGHPEDHRVYVNGEYNFHRDIERYFEQFERDLGPEEVKFRTKLADAFQEAGQESGYGPFESVRVTQKHGMRFTVADFYKELNRNGHRVVSGAFVTRVTFEEDLATASGVEFTKSGKEYSVRATKGVILSAGTVGSAKILLQSGIGPMNHLKNVGIPVRVNLPVGENLIDHVSTGYNILLLNESLSLDWSDILTPKSLCSFAKGEGPWTMPGCESSAILSLSSDIPNLQFMVLPVGLTQDFGVHLKNIANIDDKVWEKYFGKMLGMSAATILPVVLHPKSQGVIRLKDSNPYSSPVIDPQYLSHPEDREVLLKGIRILQKLIDTEAMQKIGAEINPLPFPGCENFPWDSRDYWLCYIEHLTLTTFHPAGTCSMGSVVDRNFRVLHMEKLFVVDASVMPKLPSGNPMGTIGMLAHRFLAVNGISKHFPTEISS</sequence>